<dbReference type="PROSITE" id="PS00197">
    <property type="entry name" value="2FE2S_FER_1"/>
    <property type="match status" value="1"/>
</dbReference>
<feature type="domain" description="2Fe-2S ferredoxin-type" evidence="9">
    <location>
        <begin position="15"/>
        <end position="103"/>
    </location>
</feature>
<dbReference type="InterPro" id="IPR006058">
    <property type="entry name" value="2Fe2S_fd_BS"/>
</dbReference>
<dbReference type="PANTHER" id="PTHR43112">
    <property type="entry name" value="FERREDOXIN"/>
    <property type="match status" value="1"/>
</dbReference>
<reference evidence="10 11" key="1">
    <citation type="submission" date="2020-04" db="EMBL/GenBank/DDBJ databases">
        <title>MicrobeNet Type strains.</title>
        <authorList>
            <person name="Nicholson A.C."/>
        </authorList>
    </citation>
    <scope>NUCLEOTIDE SEQUENCE [LARGE SCALE GENOMIC DNA]</scope>
    <source>
        <strain evidence="10 11">DSM 44956</strain>
    </source>
</reference>
<keyword evidence="7" id="KW-0411">Iron-sulfur</keyword>
<dbReference type="SUPFAM" id="SSF54292">
    <property type="entry name" value="2Fe-2S ferredoxin-like"/>
    <property type="match status" value="1"/>
</dbReference>
<evidence type="ECO:0000256" key="4">
    <source>
        <dbReference type="ARBA" id="ARBA00022723"/>
    </source>
</evidence>
<name>A0A7X6KZH6_9NOCA</name>
<sequence>MAVSPLSESPKTATCVATVLVDGAQSTIDVRPDETVLEAAKRAGLNPPFACEEGNCGTCMARLVAGRVEMRVNDALTDEDVADGYVLTCQSVPQTPSVTVDYA</sequence>
<evidence type="ECO:0000259" key="9">
    <source>
        <dbReference type="PROSITE" id="PS51085"/>
    </source>
</evidence>
<evidence type="ECO:0000313" key="11">
    <source>
        <dbReference type="Proteomes" id="UP000540698"/>
    </source>
</evidence>
<dbReference type="Pfam" id="PF00111">
    <property type="entry name" value="Fer2"/>
    <property type="match status" value="1"/>
</dbReference>
<keyword evidence="11" id="KW-1185">Reference proteome</keyword>
<dbReference type="GO" id="GO:0046872">
    <property type="term" value="F:metal ion binding"/>
    <property type="evidence" value="ECO:0007669"/>
    <property type="project" value="UniProtKB-KW"/>
</dbReference>
<proteinExistence type="inferred from homology"/>
<dbReference type="GO" id="GO:0051537">
    <property type="term" value="F:2 iron, 2 sulfur cluster binding"/>
    <property type="evidence" value="ECO:0007669"/>
    <property type="project" value="UniProtKB-KW"/>
</dbReference>
<dbReference type="InterPro" id="IPR001041">
    <property type="entry name" value="2Fe-2S_ferredoxin-type"/>
</dbReference>
<keyword evidence="2" id="KW-0813">Transport</keyword>
<comment type="caution">
    <text evidence="10">The sequence shown here is derived from an EMBL/GenBank/DDBJ whole genome shotgun (WGS) entry which is preliminary data.</text>
</comment>
<evidence type="ECO:0000256" key="1">
    <source>
        <dbReference type="ARBA" id="ARBA00007874"/>
    </source>
</evidence>
<dbReference type="CDD" id="cd00207">
    <property type="entry name" value="fer2"/>
    <property type="match status" value="1"/>
</dbReference>
<gene>
    <name evidence="10" type="ORF">HGB38_01270</name>
</gene>
<dbReference type="AlphaFoldDB" id="A0A7X6KZH6"/>
<evidence type="ECO:0000256" key="5">
    <source>
        <dbReference type="ARBA" id="ARBA00022982"/>
    </source>
</evidence>
<evidence type="ECO:0000313" key="10">
    <source>
        <dbReference type="EMBL" id="NKY24874.1"/>
    </source>
</evidence>
<evidence type="ECO:0000256" key="7">
    <source>
        <dbReference type="ARBA" id="ARBA00023014"/>
    </source>
</evidence>
<dbReference type="PROSITE" id="PS51085">
    <property type="entry name" value="2FE2S_FER_2"/>
    <property type="match status" value="1"/>
</dbReference>
<organism evidence="10 11">
    <name type="scientific">Nocardia gamkensis</name>
    <dbReference type="NCBI Taxonomy" id="352869"/>
    <lineage>
        <taxon>Bacteria</taxon>
        <taxon>Bacillati</taxon>
        <taxon>Actinomycetota</taxon>
        <taxon>Actinomycetes</taxon>
        <taxon>Mycobacteriales</taxon>
        <taxon>Nocardiaceae</taxon>
        <taxon>Nocardia</taxon>
    </lineage>
</organism>
<keyword evidence="5" id="KW-0249">Electron transport</keyword>
<evidence type="ECO:0000256" key="2">
    <source>
        <dbReference type="ARBA" id="ARBA00022448"/>
    </source>
</evidence>
<keyword evidence="3" id="KW-0001">2Fe-2S</keyword>
<dbReference type="Proteomes" id="UP000540698">
    <property type="component" value="Unassembled WGS sequence"/>
</dbReference>
<protein>
    <submittedName>
        <fullName evidence="10">2Fe-2S iron-sulfur cluster binding domain-containing protein</fullName>
    </submittedName>
</protein>
<comment type="similarity">
    <text evidence="1">Belongs to the 2Fe2S plant-type ferredoxin family.</text>
</comment>
<dbReference type="InterPro" id="IPR036010">
    <property type="entry name" value="2Fe-2S_ferredoxin-like_sf"/>
</dbReference>
<dbReference type="EMBL" id="JAAXOS010000001">
    <property type="protein sequence ID" value="NKY24874.1"/>
    <property type="molecule type" value="Genomic_DNA"/>
</dbReference>
<comment type="cofactor">
    <cofactor evidence="8">
        <name>[2Fe-2S] cluster</name>
        <dbReference type="ChEBI" id="CHEBI:190135"/>
    </cofactor>
</comment>
<dbReference type="InterPro" id="IPR012675">
    <property type="entry name" value="Beta-grasp_dom_sf"/>
</dbReference>
<evidence type="ECO:0000256" key="3">
    <source>
        <dbReference type="ARBA" id="ARBA00022714"/>
    </source>
</evidence>
<dbReference type="RefSeq" id="WP_062967652.1">
    <property type="nucleotide sequence ID" value="NZ_JAAXOS010000001.1"/>
</dbReference>
<dbReference type="Gene3D" id="3.10.20.30">
    <property type="match status" value="1"/>
</dbReference>
<dbReference type="PANTHER" id="PTHR43112:SF3">
    <property type="entry name" value="FERREDOXIN-2, CHLOROPLASTIC"/>
    <property type="match status" value="1"/>
</dbReference>
<keyword evidence="4" id="KW-0479">Metal-binding</keyword>
<keyword evidence="6" id="KW-0408">Iron</keyword>
<evidence type="ECO:0000256" key="6">
    <source>
        <dbReference type="ARBA" id="ARBA00023004"/>
    </source>
</evidence>
<accession>A0A7X6KZH6</accession>
<evidence type="ECO:0000256" key="8">
    <source>
        <dbReference type="ARBA" id="ARBA00034078"/>
    </source>
</evidence>